<feature type="transmembrane region" description="Helical" evidence="1">
    <location>
        <begin position="128"/>
        <end position="148"/>
    </location>
</feature>
<name>A0ABU2H2J7_9ACTN</name>
<keyword evidence="3" id="KW-1185">Reference proteome</keyword>
<evidence type="ECO:0008006" key="4">
    <source>
        <dbReference type="Google" id="ProtNLM"/>
    </source>
</evidence>
<gene>
    <name evidence="2" type="ORF">RIF23_02155</name>
</gene>
<feature type="transmembrane region" description="Helical" evidence="1">
    <location>
        <begin position="12"/>
        <end position="30"/>
    </location>
</feature>
<dbReference type="RefSeq" id="WP_310910607.1">
    <property type="nucleotide sequence ID" value="NZ_JAVLVT010000001.1"/>
</dbReference>
<keyword evidence="1" id="KW-0472">Membrane</keyword>
<dbReference type="EMBL" id="JAVLVT010000001">
    <property type="protein sequence ID" value="MDS1269094.1"/>
    <property type="molecule type" value="Genomic_DNA"/>
</dbReference>
<accession>A0ABU2H2J7</accession>
<proteinExistence type="predicted"/>
<keyword evidence="1" id="KW-1133">Transmembrane helix</keyword>
<feature type="transmembrane region" description="Helical" evidence="1">
    <location>
        <begin position="83"/>
        <end position="107"/>
    </location>
</feature>
<keyword evidence="1" id="KW-0812">Transmembrane</keyword>
<evidence type="ECO:0000256" key="1">
    <source>
        <dbReference type="SAM" id="Phobius"/>
    </source>
</evidence>
<protein>
    <recommendedName>
        <fullName evidence="4">Copper resistance protein D</fullName>
    </recommendedName>
</protein>
<reference evidence="3" key="1">
    <citation type="submission" date="2023-07" db="EMBL/GenBank/DDBJ databases">
        <title>Novel species in the genus Lipingzhangella isolated from Sambhar Salt Lake.</title>
        <authorList>
            <person name="Jiya N."/>
            <person name="Kajale S."/>
            <person name="Sharma A."/>
        </authorList>
    </citation>
    <scope>NUCLEOTIDE SEQUENCE [LARGE SCALE GENOMIC DNA]</scope>
    <source>
        <strain evidence="3">LS1_29</strain>
    </source>
</reference>
<evidence type="ECO:0000313" key="3">
    <source>
        <dbReference type="Proteomes" id="UP001250214"/>
    </source>
</evidence>
<comment type="caution">
    <text evidence="2">The sequence shown here is derived from an EMBL/GenBank/DDBJ whole genome shotgun (WGS) entry which is preliminary data.</text>
</comment>
<organism evidence="2 3">
    <name type="scientific">Lipingzhangella rawalii</name>
    <dbReference type="NCBI Taxonomy" id="2055835"/>
    <lineage>
        <taxon>Bacteria</taxon>
        <taxon>Bacillati</taxon>
        <taxon>Actinomycetota</taxon>
        <taxon>Actinomycetes</taxon>
        <taxon>Streptosporangiales</taxon>
        <taxon>Nocardiopsidaceae</taxon>
        <taxon>Lipingzhangella</taxon>
    </lineage>
</organism>
<sequence length="149" mass="16093">MEIVATLVRTVHVLVAALWLGAMTYSLLVIQPRLRTLTGADPQRLEEAQRVLAQGNRWPVAALITALWASGLALLIVPGAAASIGWVVAVKVGLLAGASVLFWWVSWRGWPRRVFAHPEELPALQRRFGRVAVAMATLVGIAFVLAVVA</sequence>
<feature type="transmembrane region" description="Helical" evidence="1">
    <location>
        <begin position="58"/>
        <end position="77"/>
    </location>
</feature>
<dbReference type="Proteomes" id="UP001250214">
    <property type="component" value="Unassembled WGS sequence"/>
</dbReference>
<evidence type="ECO:0000313" key="2">
    <source>
        <dbReference type="EMBL" id="MDS1269094.1"/>
    </source>
</evidence>